<dbReference type="SUPFAM" id="SSF53474">
    <property type="entry name" value="alpha/beta-Hydrolases"/>
    <property type="match status" value="1"/>
</dbReference>
<dbReference type="OrthoDB" id="2418081at2759"/>
<dbReference type="InterPro" id="IPR029058">
    <property type="entry name" value="AB_hydrolase_fold"/>
</dbReference>
<dbReference type="STRING" id="4540.A0A3L6R659"/>
<evidence type="ECO:0000313" key="2">
    <source>
        <dbReference type="EMBL" id="RLM98349.1"/>
    </source>
</evidence>
<name>A0A3L6R659_PANMI</name>
<dbReference type="Gene3D" id="3.40.50.1820">
    <property type="entry name" value="alpha/beta hydrolase"/>
    <property type="match status" value="1"/>
</dbReference>
<dbReference type="EMBL" id="PQIB02000009">
    <property type="protein sequence ID" value="RLM98349.1"/>
    <property type="molecule type" value="Genomic_DNA"/>
</dbReference>
<dbReference type="Proteomes" id="UP000275267">
    <property type="component" value="Unassembled WGS sequence"/>
</dbReference>
<gene>
    <name evidence="2" type="ORF">C2845_PM06G04190</name>
</gene>
<comment type="caution">
    <text evidence="2">The sequence shown here is derived from an EMBL/GenBank/DDBJ whole genome shotgun (WGS) entry which is preliminary data.</text>
</comment>
<protein>
    <recommendedName>
        <fullName evidence="1">Phospholipase/carboxylesterase/thioesterase domain-containing protein</fullName>
    </recommendedName>
</protein>
<sequence length="307" mass="33304">MSYYGSSSSGGRSGRRVDYGRTYVVRPKGRHLATIVWLHGLGDNGARQESQFTVPVYDKGLNCSILVVLPLSEFLMATLSFGQKSADTGPSSWILFLCQISSGYVPQQQPILSLLLVDSLALHPEKCLITIFGNETGFDVEDTSIDGRDDIEGLDASAAHIANLLSSEPSDEHVSAVKLGIGGFSMGATVALHSVACYAHGKFTSGIPYPITLNAVISLSGWLPCSRTLRSKMESSHIDTRRAASLPILLCHGRVDEVVTYRNGERSAEILRSSGFSYLSFKPYNGYSSTNTTPEKYKLSPLQRSIN</sequence>
<evidence type="ECO:0000313" key="3">
    <source>
        <dbReference type="Proteomes" id="UP000275267"/>
    </source>
</evidence>
<accession>A0A3L6R659</accession>
<evidence type="ECO:0000259" key="1">
    <source>
        <dbReference type="Pfam" id="PF02230"/>
    </source>
</evidence>
<dbReference type="AlphaFoldDB" id="A0A3L6R659"/>
<proteinExistence type="predicted"/>
<feature type="domain" description="Phospholipase/carboxylesterase/thioesterase" evidence="1">
    <location>
        <begin position="138"/>
        <end position="287"/>
    </location>
</feature>
<dbReference type="InterPro" id="IPR003140">
    <property type="entry name" value="PLipase/COase/thioEstase"/>
</dbReference>
<dbReference type="Pfam" id="PF02230">
    <property type="entry name" value="Abhydrolase_2"/>
    <property type="match status" value="1"/>
</dbReference>
<dbReference type="PANTHER" id="PTHR46234">
    <property type="entry name" value="ALPHA/BETA-HYDROLASES SUPERFAMILY PROTEIN"/>
    <property type="match status" value="1"/>
</dbReference>
<organism evidence="2 3">
    <name type="scientific">Panicum miliaceum</name>
    <name type="common">Proso millet</name>
    <name type="synonym">Broomcorn millet</name>
    <dbReference type="NCBI Taxonomy" id="4540"/>
    <lineage>
        <taxon>Eukaryota</taxon>
        <taxon>Viridiplantae</taxon>
        <taxon>Streptophyta</taxon>
        <taxon>Embryophyta</taxon>
        <taxon>Tracheophyta</taxon>
        <taxon>Spermatophyta</taxon>
        <taxon>Magnoliopsida</taxon>
        <taxon>Liliopsida</taxon>
        <taxon>Poales</taxon>
        <taxon>Poaceae</taxon>
        <taxon>PACMAD clade</taxon>
        <taxon>Panicoideae</taxon>
        <taxon>Panicodae</taxon>
        <taxon>Paniceae</taxon>
        <taxon>Panicinae</taxon>
        <taxon>Panicum</taxon>
        <taxon>Panicum sect. Panicum</taxon>
    </lineage>
</organism>
<dbReference type="GO" id="GO:0016787">
    <property type="term" value="F:hydrolase activity"/>
    <property type="evidence" value="ECO:0007669"/>
    <property type="project" value="InterPro"/>
</dbReference>
<keyword evidence="3" id="KW-1185">Reference proteome</keyword>
<reference evidence="3" key="1">
    <citation type="journal article" date="2019" name="Nat. Commun.">
        <title>The genome of broomcorn millet.</title>
        <authorList>
            <person name="Zou C."/>
            <person name="Miki D."/>
            <person name="Li D."/>
            <person name="Tang Q."/>
            <person name="Xiao L."/>
            <person name="Rajput S."/>
            <person name="Deng P."/>
            <person name="Jia W."/>
            <person name="Huang R."/>
            <person name="Zhang M."/>
            <person name="Sun Y."/>
            <person name="Hu J."/>
            <person name="Fu X."/>
            <person name="Schnable P.S."/>
            <person name="Li F."/>
            <person name="Zhang H."/>
            <person name="Feng B."/>
            <person name="Zhu X."/>
            <person name="Liu R."/>
            <person name="Schnable J.C."/>
            <person name="Zhu J.-K."/>
            <person name="Zhang H."/>
        </authorList>
    </citation>
    <scope>NUCLEOTIDE SEQUENCE [LARGE SCALE GENOMIC DNA]</scope>
</reference>